<accession>A0A6G9EMW4</accession>
<proteinExistence type="predicted"/>
<sequence>MVLPFVVSQAEARHVLACRTNTAILLVNESHDCATGSDMTVANKYSNSPVGVTFSKGGWIRDLTREGVEPNPGPVAGEIGSYGSIPTDSVAESGQRVDVVGAVPNGGNSLAPRYETNVPEQSHAALAEASMPRIADLGGVFLLPTQLAVLGASSHLNSGYNPNLYPRELTERLSISVDLGGRLNQTTPFERHQRYNVVQPLTLRTPQQAAAPRSLAIRLSASLFSGELREDPRNMVSTVAMLDNVAFVDDDKAVKKVETALSRFRMMGGRGEGVASWRASAADRLRNASMLYSRVEGTGQSYVRWFTVAWLDFFVQMTRRKSAATVHTTTPVVGHRGVNLVGLNARAQNIPAGQGPIAFGATVGEDAFWNNYSDFIDGDAFLIDASSQRDSILLGLTARYAGNWPHVNTSMHNGTAAAPTDVVYPLASRVHIPGARTVYIHFGDKDVPDMVNWQAPVDAPNSTDIQRTISWMVETTGAYSDCAVGFEMAAARAFGVDNRLHQNAARGHRLFNALYDEDQLQLPRDATLPAYFYPFRHHDRVAFEKLDILHDSQSRVYEVGRLMNLSLMVGRQWAFKALSLTGDALNPAGRGRLAALHTHRICNRVTPDTLSILDIVTKNAIAHMYHWAPSNLVLNSNVLGVTEPGASGNVIGNYFSRLVTPFLLHPYHSVWTMFGLPDFMALPFTNGTVKWPKDKAYPLKNAMVPISEVRLGATLPPLTYKYWVGDGGAEFSAQYYLSENCGADPAVTENCRLRAWDKPMEFNLPAAATGFTVPRMREVGLESYMVPGTLCSYNHVNRITKAYGLALDPAIAGGNSAWNDIATASTGVAPALVYTGPKRFVTEPADLQDYTLLALSNQSTGAFAGMVMVPSQELLSMRTSPESPAYTQYMRPPLMDTPSALANDNSPETSGTGGGRKGGIVARSGNNFNMRGSVHQPGVMNSRKAPTAGVKQFNKWQKVRASGVQRKVANVDSMANMPTMPYKHTLGVSNGKVFETNNVTVNQPVQLNPKQAEADANRERKRAAQQARLEIEELEKAIAATKRELEAQESLKKMVLSEQQNKSSRSKRLGMPGVSGGGAIAALGTTPGSTQKSYKEVVSSSPKPPPPNIAPNDVRAMQIQTGVALDQSGTLDIPVDPGEEVGDNTLKEIAEYTSPLN</sequence>
<protein>
    <submittedName>
        <fullName evidence="3">ORF2</fullName>
    </submittedName>
</protein>
<evidence type="ECO:0000256" key="1">
    <source>
        <dbReference type="SAM" id="Coils"/>
    </source>
</evidence>
<feature type="region of interest" description="Disordered" evidence="2">
    <location>
        <begin position="893"/>
        <end position="924"/>
    </location>
</feature>
<evidence type="ECO:0000256" key="2">
    <source>
        <dbReference type="SAM" id="MobiDB-lite"/>
    </source>
</evidence>
<keyword evidence="1" id="KW-0175">Coiled coil</keyword>
<feature type="compositionally biased region" description="Polar residues" evidence="2">
    <location>
        <begin position="900"/>
        <end position="910"/>
    </location>
</feature>
<reference evidence="3" key="1">
    <citation type="submission" date="2019-10" db="EMBL/GenBank/DDBJ databases">
        <title>The virome associated to a a collection of Bremia lactucae isolates.</title>
        <authorList>
            <person name="Chiapello M."/>
            <person name="Turina M."/>
        </authorList>
    </citation>
    <scope>NUCLEOTIDE SEQUENCE</scope>
    <source>
        <strain evidence="3">DML-A_DN43009</strain>
    </source>
</reference>
<feature type="region of interest" description="Disordered" evidence="2">
    <location>
        <begin position="1056"/>
        <end position="1115"/>
    </location>
</feature>
<evidence type="ECO:0000313" key="3">
    <source>
        <dbReference type="EMBL" id="QIP68010.1"/>
    </source>
</evidence>
<name>A0A6G9EMW4_9VIRU</name>
<dbReference type="EMBL" id="MN565680">
    <property type="protein sequence ID" value="QIP68010.1"/>
    <property type="molecule type" value="Genomic_RNA"/>
</dbReference>
<feature type="coiled-coil region" evidence="1">
    <location>
        <begin position="1017"/>
        <end position="1051"/>
    </location>
</feature>
<organism evidence="3">
    <name type="scientific">Bremia lactucae associated fusagravirus 1</name>
    <dbReference type="NCBI Taxonomy" id="2719799"/>
    <lineage>
        <taxon>Viruses</taxon>
        <taxon>Riboviria</taxon>
        <taxon>dsRNA viruses</taxon>
    </lineage>
</organism>